<organism evidence="3 4">
    <name type="scientific">Undibacterium griseum</name>
    <dbReference type="NCBI Taxonomy" id="2762295"/>
    <lineage>
        <taxon>Bacteria</taxon>
        <taxon>Pseudomonadati</taxon>
        <taxon>Pseudomonadota</taxon>
        <taxon>Betaproteobacteria</taxon>
        <taxon>Burkholderiales</taxon>
        <taxon>Oxalobacteraceae</taxon>
        <taxon>Undibacterium</taxon>
    </lineage>
</organism>
<feature type="transmembrane region" description="Helical" evidence="1">
    <location>
        <begin position="199"/>
        <end position="221"/>
    </location>
</feature>
<keyword evidence="3" id="KW-0808">Transferase</keyword>
<comment type="caution">
    <text evidence="3">The sequence shown here is derived from an EMBL/GenBank/DDBJ whole genome shotgun (WGS) entry which is preliminary data.</text>
</comment>
<keyword evidence="1" id="KW-0472">Membrane</keyword>
<dbReference type="Pfam" id="PF01757">
    <property type="entry name" value="Acyl_transf_3"/>
    <property type="match status" value="1"/>
</dbReference>
<reference evidence="3 4" key="1">
    <citation type="submission" date="2020-08" db="EMBL/GenBank/DDBJ databases">
        <title>Novel species isolated from subtropical streams in China.</title>
        <authorList>
            <person name="Lu H."/>
        </authorList>
    </citation>
    <scope>NUCLEOTIDE SEQUENCE [LARGE SCALE GENOMIC DNA]</scope>
    <source>
        <strain evidence="3 4">FT31W</strain>
    </source>
</reference>
<keyword evidence="1" id="KW-1133">Transmembrane helix</keyword>
<feature type="transmembrane region" description="Helical" evidence="1">
    <location>
        <begin position="168"/>
        <end position="187"/>
    </location>
</feature>
<feature type="transmembrane region" description="Helical" evidence="1">
    <location>
        <begin position="309"/>
        <end position="327"/>
    </location>
</feature>
<evidence type="ECO:0000259" key="2">
    <source>
        <dbReference type="Pfam" id="PF01757"/>
    </source>
</evidence>
<feature type="transmembrane region" description="Helical" evidence="1">
    <location>
        <begin position="279"/>
        <end position="297"/>
    </location>
</feature>
<feature type="transmembrane region" description="Helical" evidence="1">
    <location>
        <begin position="88"/>
        <end position="110"/>
    </location>
</feature>
<feature type="transmembrane region" description="Helical" evidence="1">
    <location>
        <begin position="55"/>
        <end position="76"/>
    </location>
</feature>
<gene>
    <name evidence="3" type="ORF">H8K27_15615</name>
</gene>
<keyword evidence="3" id="KW-0012">Acyltransferase</keyword>
<dbReference type="Proteomes" id="UP000613113">
    <property type="component" value="Unassembled WGS sequence"/>
</dbReference>
<protein>
    <submittedName>
        <fullName evidence="3">Acyltransferase family protein</fullName>
    </submittedName>
</protein>
<keyword evidence="1" id="KW-0812">Transmembrane</keyword>
<dbReference type="InterPro" id="IPR002656">
    <property type="entry name" value="Acyl_transf_3_dom"/>
</dbReference>
<feature type="transmembrane region" description="Helical" evidence="1">
    <location>
        <begin position="116"/>
        <end position="134"/>
    </location>
</feature>
<evidence type="ECO:0000256" key="1">
    <source>
        <dbReference type="SAM" id="Phobius"/>
    </source>
</evidence>
<feature type="domain" description="Acyltransferase 3" evidence="2">
    <location>
        <begin position="23"/>
        <end position="324"/>
    </location>
</feature>
<accession>A0ABR6YRP0</accession>
<dbReference type="EMBL" id="JACOGC010000008">
    <property type="protein sequence ID" value="MBC3886556.1"/>
    <property type="molecule type" value="Genomic_DNA"/>
</dbReference>
<evidence type="ECO:0000313" key="3">
    <source>
        <dbReference type="EMBL" id="MBC3886556.1"/>
    </source>
</evidence>
<feature type="transmembrane region" description="Helical" evidence="1">
    <location>
        <begin position="24"/>
        <end position="43"/>
    </location>
</feature>
<evidence type="ECO:0000313" key="4">
    <source>
        <dbReference type="Proteomes" id="UP000613113"/>
    </source>
</evidence>
<proteinExistence type="predicted"/>
<dbReference type="InterPro" id="IPR052734">
    <property type="entry name" value="Nod_factor_acetyltransferase"/>
</dbReference>
<keyword evidence="4" id="KW-1185">Reference proteome</keyword>
<dbReference type="PANTHER" id="PTHR37312:SF1">
    <property type="entry name" value="MEMBRANE-BOUND ACYLTRANSFERASE YKRP-RELATED"/>
    <property type="match status" value="1"/>
</dbReference>
<dbReference type="GO" id="GO:0016746">
    <property type="term" value="F:acyltransferase activity"/>
    <property type="evidence" value="ECO:0007669"/>
    <property type="project" value="UniProtKB-KW"/>
</dbReference>
<dbReference type="RefSeq" id="WP_186864099.1">
    <property type="nucleotide sequence ID" value="NZ_JACOGC010000008.1"/>
</dbReference>
<sequence>MMVGFPIYRTVMSSAALPFQNRNAFLDNIKAVLIFLVVFGHLIELHISNDAFLRPIWIFAYAFHMPMFALVSGIVSKPVLDQRQSGQLIKNILAPLISFELIYELTEYLLRGNFSVYAGLIAPYWMLWYLLSLLSWRLLLPLFSRLQFPVMLAVALATVTTYSEHTGYLLSSSRTLIFFPFFVLGWQLGPDFFNLRRKFVWTALAMVITAISIVACFLLPANFDYRWLYGSFSLQRLGMANPTGSLYQLLQYAVSGVLGLSVLHLLSRRDLGLARIGRQSMYVFLWHGMALIALYQSGILNRIFQMEDAARLLISLASSAVIVYLGAHPYCEWLTQKLILQPMQWLLLPQTRDSATSAVPAVSETKPLKPE</sequence>
<name>A0ABR6YRP0_9BURK</name>
<dbReference type="PANTHER" id="PTHR37312">
    <property type="entry name" value="MEMBRANE-BOUND ACYLTRANSFERASE YKRP-RELATED"/>
    <property type="match status" value="1"/>
</dbReference>
<feature type="transmembrane region" description="Helical" evidence="1">
    <location>
        <begin position="249"/>
        <end position="267"/>
    </location>
</feature>
<feature type="transmembrane region" description="Helical" evidence="1">
    <location>
        <begin position="146"/>
        <end position="162"/>
    </location>
</feature>